<evidence type="ECO:0000256" key="3">
    <source>
        <dbReference type="ARBA" id="ARBA00022692"/>
    </source>
</evidence>
<dbReference type="InterPro" id="IPR012552">
    <property type="entry name" value="DVL"/>
</dbReference>
<evidence type="ECO:0000313" key="8">
    <source>
        <dbReference type="EMBL" id="ADE75630.1"/>
    </source>
</evidence>
<accession>D5A7W1</accession>
<evidence type="ECO:0000256" key="4">
    <source>
        <dbReference type="ARBA" id="ARBA00022989"/>
    </source>
</evidence>
<dbReference type="InterPro" id="IPR051525">
    <property type="entry name" value="DVL_RTFL_regulatory"/>
</dbReference>
<dbReference type="AlphaFoldDB" id="D5A7W1"/>
<keyword evidence="3" id="KW-0812">Transmembrane</keyword>
<proteinExistence type="evidence at transcript level"/>
<dbReference type="GO" id="GO:0008285">
    <property type="term" value="P:negative regulation of cell population proliferation"/>
    <property type="evidence" value="ECO:0007669"/>
    <property type="project" value="InterPro"/>
</dbReference>
<comment type="similarity">
    <text evidence="6">Belongs to the DVL/RTFL small polypeptides family.</text>
</comment>
<organism evidence="8">
    <name type="scientific">Picea sitchensis</name>
    <name type="common">Sitka spruce</name>
    <name type="synonym">Pinus sitchensis</name>
    <dbReference type="NCBI Taxonomy" id="3332"/>
    <lineage>
        <taxon>Eukaryota</taxon>
        <taxon>Viridiplantae</taxon>
        <taxon>Streptophyta</taxon>
        <taxon>Embryophyta</taxon>
        <taxon>Tracheophyta</taxon>
        <taxon>Spermatophyta</taxon>
        <taxon>Pinopsida</taxon>
        <taxon>Pinidae</taxon>
        <taxon>Conifers I</taxon>
        <taxon>Pinales</taxon>
        <taxon>Pinaceae</taxon>
        <taxon>Picea</taxon>
    </lineage>
</organism>
<evidence type="ECO:0000256" key="1">
    <source>
        <dbReference type="ARBA" id="ARBA00004162"/>
    </source>
</evidence>
<dbReference type="GO" id="GO:0048367">
    <property type="term" value="P:shoot system development"/>
    <property type="evidence" value="ECO:0007669"/>
    <property type="project" value="UniProtKB-ARBA"/>
</dbReference>
<dbReference type="PANTHER" id="PTHR33102">
    <property type="entry name" value="DVL19-RELATED-RELATED"/>
    <property type="match status" value="1"/>
</dbReference>
<keyword evidence="4" id="KW-1133">Transmembrane helix</keyword>
<keyword evidence="5" id="KW-0472">Membrane</keyword>
<dbReference type="GO" id="GO:0005886">
    <property type="term" value="C:plasma membrane"/>
    <property type="evidence" value="ECO:0007669"/>
    <property type="project" value="UniProtKB-SubCell"/>
</dbReference>
<dbReference type="Pfam" id="PF08137">
    <property type="entry name" value="DVL"/>
    <property type="match status" value="1"/>
</dbReference>
<sequence>MSGAVKKMGQCFSGPAKTEGQWKEAKEEPGGSTEAEAYPRKRSKASSAPTDHGLGKRCAARAKEQRARFYILRRCITILLCWHQCGEDS</sequence>
<protein>
    <submittedName>
        <fullName evidence="8">Uncharacterized protein</fullName>
    </submittedName>
</protein>
<name>D5A7W1_PICSI</name>
<evidence type="ECO:0000256" key="2">
    <source>
        <dbReference type="ARBA" id="ARBA00022473"/>
    </source>
</evidence>
<keyword evidence="2" id="KW-0217">Developmental protein</keyword>
<dbReference type="EMBL" id="BT122241">
    <property type="protein sequence ID" value="ADE75630.1"/>
    <property type="molecule type" value="mRNA"/>
</dbReference>
<feature type="region of interest" description="Disordered" evidence="7">
    <location>
        <begin position="1"/>
        <end position="57"/>
    </location>
</feature>
<evidence type="ECO:0000256" key="6">
    <source>
        <dbReference type="ARBA" id="ARBA00024340"/>
    </source>
</evidence>
<feature type="compositionally biased region" description="Basic and acidic residues" evidence="7">
    <location>
        <begin position="20"/>
        <end position="29"/>
    </location>
</feature>
<evidence type="ECO:0000256" key="7">
    <source>
        <dbReference type="SAM" id="MobiDB-lite"/>
    </source>
</evidence>
<comment type="subcellular location">
    <subcellularLocation>
        <location evidence="1">Cell membrane</location>
        <topology evidence="1">Single-pass membrane protein</topology>
    </subcellularLocation>
</comment>
<reference evidence="8" key="1">
    <citation type="submission" date="2010-04" db="EMBL/GenBank/DDBJ databases">
        <authorList>
            <person name="Reid K.E."/>
            <person name="Liao N."/>
            <person name="Chan S."/>
            <person name="Docking R."/>
            <person name="Taylor G."/>
            <person name="Moore R."/>
            <person name="Mayo M."/>
            <person name="Munro S."/>
            <person name="King J."/>
            <person name="Yanchuk A."/>
            <person name="Holt R."/>
            <person name="Jones S."/>
            <person name="Marra M."/>
            <person name="Ritland C.E."/>
            <person name="Ritland K."/>
            <person name="Bohlmann J."/>
        </authorList>
    </citation>
    <scope>NUCLEOTIDE SEQUENCE</scope>
    <source>
        <tissue evidence="8">Buds collected with no treatment. Collection October 2007</tissue>
    </source>
</reference>
<evidence type="ECO:0000256" key="5">
    <source>
        <dbReference type="ARBA" id="ARBA00023136"/>
    </source>
</evidence>